<keyword evidence="2" id="KW-1185">Reference proteome</keyword>
<protein>
    <submittedName>
        <fullName evidence="1">Uncharacterized protein</fullName>
    </submittedName>
</protein>
<accession>A0ABW1W3T9</accession>
<dbReference type="EMBL" id="JBHSTZ010000008">
    <property type="protein sequence ID" value="MFC6380464.1"/>
    <property type="molecule type" value="Genomic_DNA"/>
</dbReference>
<evidence type="ECO:0000313" key="1">
    <source>
        <dbReference type="EMBL" id="MFC6380464.1"/>
    </source>
</evidence>
<comment type="caution">
    <text evidence="1">The sequence shown here is derived from an EMBL/GenBank/DDBJ whole genome shotgun (WGS) entry which is preliminary data.</text>
</comment>
<gene>
    <name evidence="1" type="ORF">ACFP58_03100</name>
</gene>
<reference evidence="2" key="1">
    <citation type="journal article" date="2019" name="Int. J. Syst. Evol. Microbiol.">
        <title>The Global Catalogue of Microorganisms (GCM) 10K type strain sequencing project: providing services to taxonomists for standard genome sequencing and annotation.</title>
        <authorList>
            <consortium name="The Broad Institute Genomics Platform"/>
            <consortium name="The Broad Institute Genome Sequencing Center for Infectious Disease"/>
            <person name="Wu L."/>
            <person name="Ma J."/>
        </authorList>
    </citation>
    <scope>NUCLEOTIDE SEQUENCE [LARGE SCALE GENOMIC DNA]</scope>
    <source>
        <strain evidence="2">CCM 2050</strain>
    </source>
</reference>
<organism evidence="1 2">
    <name type="scientific">Psychrobacter glacincola</name>
    <dbReference type="NCBI Taxonomy" id="56810"/>
    <lineage>
        <taxon>Bacteria</taxon>
        <taxon>Pseudomonadati</taxon>
        <taxon>Pseudomonadota</taxon>
        <taxon>Gammaproteobacteria</taxon>
        <taxon>Moraxellales</taxon>
        <taxon>Moraxellaceae</taxon>
        <taxon>Psychrobacter</taxon>
    </lineage>
</organism>
<proteinExistence type="predicted"/>
<dbReference type="RefSeq" id="WP_201563533.1">
    <property type="nucleotide sequence ID" value="NZ_CAJGZK010000015.1"/>
</dbReference>
<dbReference type="Proteomes" id="UP001596264">
    <property type="component" value="Unassembled WGS sequence"/>
</dbReference>
<name>A0ABW1W3T9_9GAMM</name>
<sequence length="46" mass="5399">MRHRADKPVIYSVCQVRPADDERSKNSLLNAQDIINVIYKRTINKE</sequence>
<evidence type="ECO:0000313" key="2">
    <source>
        <dbReference type="Proteomes" id="UP001596264"/>
    </source>
</evidence>